<feature type="domain" description="Large ribosomal subunit protein bL12 C-terminal" evidence="1">
    <location>
        <begin position="66"/>
        <end position="96"/>
    </location>
</feature>
<reference evidence="2" key="1">
    <citation type="submission" date="2021-04" db="EMBL/GenBank/DDBJ databases">
        <title>Sequencing of actinobacteria type strains.</title>
        <authorList>
            <person name="Nguyen G.-S."/>
            <person name="Wentzel A."/>
        </authorList>
    </citation>
    <scope>NUCLEOTIDE SEQUENCE</scope>
    <source>
        <strain evidence="2">DSM 42095</strain>
    </source>
</reference>
<proteinExistence type="predicted"/>
<dbReference type="Pfam" id="PF00542">
    <property type="entry name" value="Ribosomal_L12"/>
    <property type="match status" value="1"/>
</dbReference>
<dbReference type="AlphaFoldDB" id="A0A8T4IT53"/>
<keyword evidence="3" id="KW-1185">Reference proteome</keyword>
<protein>
    <submittedName>
        <fullName evidence="2">Ribosomal protein L7/L12</fullName>
    </submittedName>
</protein>
<dbReference type="EMBL" id="JAGSMN010000108">
    <property type="protein sequence ID" value="MBR7672484.1"/>
    <property type="molecule type" value="Genomic_DNA"/>
</dbReference>
<dbReference type="GO" id="GO:0003735">
    <property type="term" value="F:structural constituent of ribosome"/>
    <property type="evidence" value="ECO:0007669"/>
    <property type="project" value="InterPro"/>
</dbReference>
<evidence type="ECO:0000313" key="2">
    <source>
        <dbReference type="EMBL" id="MBR7672484.1"/>
    </source>
</evidence>
<dbReference type="Proteomes" id="UP000675554">
    <property type="component" value="Unassembled WGS sequence"/>
</dbReference>
<dbReference type="SUPFAM" id="SSF54736">
    <property type="entry name" value="ClpS-like"/>
    <property type="match status" value="1"/>
</dbReference>
<keyword evidence="2" id="KW-0689">Ribosomal protein</keyword>
<evidence type="ECO:0000259" key="1">
    <source>
        <dbReference type="Pfam" id="PF00542"/>
    </source>
</evidence>
<dbReference type="Gene3D" id="3.30.1390.10">
    <property type="match status" value="1"/>
</dbReference>
<dbReference type="InterPro" id="IPR013823">
    <property type="entry name" value="Ribosomal_bL12_C"/>
</dbReference>
<name>A0A8T4IT53_9ACTN</name>
<dbReference type="GO" id="GO:0006412">
    <property type="term" value="P:translation"/>
    <property type="evidence" value="ECO:0007669"/>
    <property type="project" value="InterPro"/>
</dbReference>
<evidence type="ECO:0000313" key="3">
    <source>
        <dbReference type="Proteomes" id="UP000675554"/>
    </source>
</evidence>
<keyword evidence="2" id="KW-0687">Ribonucleoprotein</keyword>
<dbReference type="InterPro" id="IPR014719">
    <property type="entry name" value="Ribosomal_bL12_C/ClpS-like"/>
</dbReference>
<sequence>MDSTLAVVLAIAVVGLGLVLGGVESQRRRADRRIARTERRLDQALNHLGIDDPDPRLQEVRELALSGKKIKAIKRYREVTGADLVEAKEAVERMPGVPR</sequence>
<organism evidence="2 3">
    <name type="scientific">Streptomyces daliensis</name>
    <dbReference type="NCBI Taxonomy" id="299421"/>
    <lineage>
        <taxon>Bacteria</taxon>
        <taxon>Bacillati</taxon>
        <taxon>Actinomycetota</taxon>
        <taxon>Actinomycetes</taxon>
        <taxon>Kitasatosporales</taxon>
        <taxon>Streptomycetaceae</taxon>
        <taxon>Streptomyces</taxon>
    </lineage>
</organism>
<comment type="caution">
    <text evidence="2">The sequence shown here is derived from an EMBL/GenBank/DDBJ whole genome shotgun (WGS) entry which is preliminary data.</text>
</comment>
<accession>A0A8T4IT53</accession>
<dbReference type="GO" id="GO:0005840">
    <property type="term" value="C:ribosome"/>
    <property type="evidence" value="ECO:0007669"/>
    <property type="project" value="UniProtKB-KW"/>
</dbReference>
<gene>
    <name evidence="2" type="ORF">KDA82_05465</name>
</gene>